<name>A0A9D2MT42_9FIRM</name>
<dbReference type="Pfam" id="PF14512">
    <property type="entry name" value="TM1586_NiRdase"/>
    <property type="match status" value="1"/>
</dbReference>
<dbReference type="SUPFAM" id="SSF55469">
    <property type="entry name" value="FMN-dependent nitroreductase-like"/>
    <property type="match status" value="1"/>
</dbReference>
<dbReference type="PANTHER" id="PTHR43673:SF10">
    <property type="entry name" value="NADH DEHYDROGENASE_NAD(P)H NITROREDUCTASE XCC3605-RELATED"/>
    <property type="match status" value="1"/>
</dbReference>
<feature type="domain" description="Putative nitroreductase TM1586" evidence="3">
    <location>
        <begin position="3"/>
        <end position="215"/>
    </location>
</feature>
<dbReference type="EMBL" id="DWXE01000043">
    <property type="protein sequence ID" value="HJB92114.1"/>
    <property type="molecule type" value="Genomic_DNA"/>
</dbReference>
<dbReference type="GO" id="GO:0016491">
    <property type="term" value="F:oxidoreductase activity"/>
    <property type="evidence" value="ECO:0007669"/>
    <property type="project" value="UniProtKB-KW"/>
</dbReference>
<evidence type="ECO:0000256" key="2">
    <source>
        <dbReference type="ARBA" id="ARBA00023002"/>
    </source>
</evidence>
<keyword evidence="2" id="KW-0560">Oxidoreductase</keyword>
<dbReference type="InterPro" id="IPR029478">
    <property type="entry name" value="TM1586_NiRdase"/>
</dbReference>
<evidence type="ECO:0000313" key="4">
    <source>
        <dbReference type="EMBL" id="HJB92114.1"/>
    </source>
</evidence>
<evidence type="ECO:0000256" key="1">
    <source>
        <dbReference type="ARBA" id="ARBA00007118"/>
    </source>
</evidence>
<evidence type="ECO:0000313" key="5">
    <source>
        <dbReference type="Proteomes" id="UP000886883"/>
    </source>
</evidence>
<sequence>MTIMEAMEVRHSVRQYTGQKIPDEIAGRLKEEIAACNEESGLHIQLVTDEPKAFGSMMAHYGKFSGVRNYIALVGPRSGKLDELCGYYGERLVLLAQALGLNTCWVAMTFSKGAAKKRLSIAGGEKLVIVISLGYGAVQGVPHKSKRAEDLAPDSGQAPEWFRAGVAAAMLAPTAMNQQKFRLTPGDARVRAQSLGGFCSKIDLGIVKYHFEQGSGKGPSIWAEG</sequence>
<reference evidence="4" key="2">
    <citation type="submission" date="2021-04" db="EMBL/GenBank/DDBJ databases">
        <authorList>
            <person name="Gilroy R."/>
        </authorList>
    </citation>
    <scope>NUCLEOTIDE SEQUENCE</scope>
    <source>
        <strain evidence="4">USAMLcec3-2134</strain>
    </source>
</reference>
<dbReference type="InterPro" id="IPR000415">
    <property type="entry name" value="Nitroreductase-like"/>
</dbReference>
<dbReference type="Gene3D" id="3.40.109.10">
    <property type="entry name" value="NADH Oxidase"/>
    <property type="match status" value="1"/>
</dbReference>
<organism evidence="4 5">
    <name type="scientific">Candidatus Eisenbergiella merdigallinarum</name>
    <dbReference type="NCBI Taxonomy" id="2838552"/>
    <lineage>
        <taxon>Bacteria</taxon>
        <taxon>Bacillati</taxon>
        <taxon>Bacillota</taxon>
        <taxon>Clostridia</taxon>
        <taxon>Lachnospirales</taxon>
        <taxon>Lachnospiraceae</taxon>
        <taxon>Eisenbergiella</taxon>
    </lineage>
</organism>
<proteinExistence type="inferred from homology"/>
<dbReference type="Proteomes" id="UP000886883">
    <property type="component" value="Unassembled WGS sequence"/>
</dbReference>
<comment type="caution">
    <text evidence="4">The sequence shown here is derived from an EMBL/GenBank/DDBJ whole genome shotgun (WGS) entry which is preliminary data.</text>
</comment>
<evidence type="ECO:0000259" key="3">
    <source>
        <dbReference type="Pfam" id="PF14512"/>
    </source>
</evidence>
<reference evidence="4" key="1">
    <citation type="journal article" date="2021" name="PeerJ">
        <title>Extensive microbial diversity within the chicken gut microbiome revealed by metagenomics and culture.</title>
        <authorList>
            <person name="Gilroy R."/>
            <person name="Ravi A."/>
            <person name="Getino M."/>
            <person name="Pursley I."/>
            <person name="Horton D.L."/>
            <person name="Alikhan N.F."/>
            <person name="Baker D."/>
            <person name="Gharbi K."/>
            <person name="Hall N."/>
            <person name="Watson M."/>
            <person name="Adriaenssens E.M."/>
            <person name="Foster-Nyarko E."/>
            <person name="Jarju S."/>
            <person name="Secka A."/>
            <person name="Antonio M."/>
            <person name="Oren A."/>
            <person name="Chaudhuri R.R."/>
            <person name="La Ragione R."/>
            <person name="Hildebrand F."/>
            <person name="Pallen M.J."/>
        </authorList>
    </citation>
    <scope>NUCLEOTIDE SEQUENCE</scope>
    <source>
        <strain evidence="4">USAMLcec3-2134</strain>
    </source>
</reference>
<dbReference type="PANTHER" id="PTHR43673">
    <property type="entry name" value="NAD(P)H NITROREDUCTASE YDGI-RELATED"/>
    <property type="match status" value="1"/>
</dbReference>
<gene>
    <name evidence="4" type="ORF">H9763_11710</name>
</gene>
<comment type="similarity">
    <text evidence="1">Belongs to the nitroreductase family.</text>
</comment>
<accession>A0A9D2MT42</accession>
<protein>
    <submittedName>
        <fullName evidence="4">Nitroreductase</fullName>
    </submittedName>
</protein>
<dbReference type="AlphaFoldDB" id="A0A9D2MT42"/>